<evidence type="ECO:0000313" key="2">
    <source>
        <dbReference type="Proteomes" id="UP000009022"/>
    </source>
</evidence>
<organism evidence="1 2">
    <name type="scientific">Trichoplax adhaerens</name>
    <name type="common">Trichoplax reptans</name>
    <dbReference type="NCBI Taxonomy" id="10228"/>
    <lineage>
        <taxon>Eukaryota</taxon>
        <taxon>Metazoa</taxon>
        <taxon>Placozoa</taxon>
        <taxon>Uniplacotomia</taxon>
        <taxon>Trichoplacea</taxon>
        <taxon>Trichoplacidae</taxon>
        <taxon>Trichoplax</taxon>
    </lineage>
</organism>
<dbReference type="Proteomes" id="UP000009022">
    <property type="component" value="Unassembled WGS sequence"/>
</dbReference>
<dbReference type="HOGENOM" id="CLU_832437_0_0_1"/>
<dbReference type="CTD" id="6757585"/>
<dbReference type="AlphaFoldDB" id="B3S850"/>
<keyword evidence="2" id="KW-1185">Reference proteome</keyword>
<dbReference type="EMBL" id="DS985255">
    <property type="protein sequence ID" value="EDV21042.1"/>
    <property type="molecule type" value="Genomic_DNA"/>
</dbReference>
<accession>B3S850</accession>
<dbReference type="KEGG" id="tad:TRIADDRAFT_60407"/>
<dbReference type="GeneID" id="6757585"/>
<dbReference type="InParanoid" id="B3S850"/>
<proteinExistence type="predicted"/>
<reference evidence="1 2" key="1">
    <citation type="journal article" date="2008" name="Nature">
        <title>The Trichoplax genome and the nature of placozoans.</title>
        <authorList>
            <person name="Srivastava M."/>
            <person name="Begovic E."/>
            <person name="Chapman J."/>
            <person name="Putnam N.H."/>
            <person name="Hellsten U."/>
            <person name="Kawashima T."/>
            <person name="Kuo A."/>
            <person name="Mitros T."/>
            <person name="Salamov A."/>
            <person name="Carpenter M.L."/>
            <person name="Signorovitch A.Y."/>
            <person name="Moreno M.A."/>
            <person name="Kamm K."/>
            <person name="Grimwood J."/>
            <person name="Schmutz J."/>
            <person name="Shapiro H."/>
            <person name="Grigoriev I.V."/>
            <person name="Buss L.W."/>
            <person name="Schierwater B."/>
            <person name="Dellaporta S.L."/>
            <person name="Rokhsar D.S."/>
        </authorList>
    </citation>
    <scope>NUCLEOTIDE SEQUENCE [LARGE SCALE GENOMIC DNA]</scope>
    <source>
        <strain evidence="1 2">Grell-BS-1999</strain>
    </source>
</reference>
<sequence length="334" mass="39325">MAAATEYKVWKYPRCDKDNCSSQQHFGHLRITNLVHATHLKFAISICTANQDYYAFRMRGLNLANNRKQSHEIGACFGIRTAKMTSTNDGIYQTNPYMKESTYQRYSPAFNQTRYGGVQFIVHEELTKRLIQQCVKKSLFTARHKSKFSQRIKLSISGGSYHAYSSTNDDLAYSNWSDILCCDNQSGYWFWNYHKIPTWKGGKFPWEELEFTINGDDNARIMDNQCRNSSLPYCKIDIQNNHRYLYIRKDMIKIQVLDHPTSHSSRQYKSNRDDFCIPSMREQNDGYNFTCQFQEFKAKLNAMQVTNELYRSCDLFLNKDDFEISTREYIKDLD</sequence>
<dbReference type="RefSeq" id="XP_002116372.1">
    <property type="nucleotide sequence ID" value="XM_002116336.1"/>
</dbReference>
<name>B3S850_TRIAD</name>
<gene>
    <name evidence="1" type="ORF">TRIADDRAFT_60407</name>
</gene>
<evidence type="ECO:0000313" key="1">
    <source>
        <dbReference type="EMBL" id="EDV21042.1"/>
    </source>
</evidence>
<protein>
    <submittedName>
        <fullName evidence="1">Uncharacterized protein</fullName>
    </submittedName>
</protein>